<proteinExistence type="inferred from homology"/>
<accession>A0AAJ0GJZ4</accession>
<evidence type="ECO:0000313" key="3">
    <source>
        <dbReference type="EMBL" id="KAK3058943.1"/>
    </source>
</evidence>
<dbReference type="PANTHER" id="PTHR12184">
    <property type="entry name" value="UBIQUINOL-CYTOCHROME C REDUCTASE COMPLEX ASSEMBLY FACTOR 1 FAMILY MEMBER"/>
    <property type="match status" value="1"/>
</dbReference>
<keyword evidence="4" id="KW-1185">Reference proteome</keyword>
<dbReference type="AlphaFoldDB" id="A0AAJ0GJZ4"/>
<dbReference type="GO" id="GO:0005739">
    <property type="term" value="C:mitochondrion"/>
    <property type="evidence" value="ECO:0007669"/>
    <property type="project" value="TreeGrafter"/>
</dbReference>
<dbReference type="InterPro" id="IPR021150">
    <property type="entry name" value="Ubiq_cyt_c_chap"/>
</dbReference>
<gene>
    <name evidence="3" type="ORF">LTR09_000509</name>
</gene>
<feature type="domain" description="Ubiquinol-cytochrome c chaperone" evidence="2">
    <location>
        <begin position="149"/>
        <end position="288"/>
    </location>
</feature>
<protein>
    <recommendedName>
        <fullName evidence="2">Ubiquinol-cytochrome c chaperone domain-containing protein</fullName>
    </recommendedName>
</protein>
<dbReference type="PANTHER" id="PTHR12184:SF1">
    <property type="entry name" value="UBIQUINOL-CYTOCHROME-C REDUCTASE COMPLEX ASSEMBLY FACTOR 1"/>
    <property type="match status" value="1"/>
</dbReference>
<sequence>MASNTICTPCLRALRLHLRSQPQWLQRSQETLPSSITTTRAFSTTLNQRNQQAPQPAASKPSLTSAPIQNLASTIRSNKALRGTTEPYVAYGSTEDLYLLCSAPVAYTIPSRNTSPTEPAPTSASGQDLGVPENADSIWYRPKAAGGLELDVTFATWSQIVFLHMYLLTVRLRTFPAEHAKIWHQQLLDHFFYAAEDRMAVWHNISARSVRNKYLKDMWQQWRGVIFSYDEGLVKGDAVLAGALWRNLYKGNLETDVKDLALVTAWMRRELKGLDELSDEALSKAKVQFGDPGEVEVGRVLERKSGWMARPFEKEQLKGGVGPEVVKA</sequence>
<dbReference type="Pfam" id="PF03981">
    <property type="entry name" value="Ubiq_cyt_C_chap"/>
    <property type="match status" value="1"/>
</dbReference>
<dbReference type="EMBL" id="JAWDJX010000001">
    <property type="protein sequence ID" value="KAK3058943.1"/>
    <property type="molecule type" value="Genomic_DNA"/>
</dbReference>
<name>A0AAJ0GJZ4_9PEZI</name>
<reference evidence="3" key="1">
    <citation type="submission" date="2023-04" db="EMBL/GenBank/DDBJ databases">
        <title>Black Yeasts Isolated from many extreme environments.</title>
        <authorList>
            <person name="Coleine C."/>
            <person name="Stajich J.E."/>
            <person name="Selbmann L."/>
        </authorList>
    </citation>
    <scope>NUCLEOTIDE SEQUENCE</scope>
    <source>
        <strain evidence="3">CCFEE 5312</strain>
    </source>
</reference>
<evidence type="ECO:0000259" key="2">
    <source>
        <dbReference type="Pfam" id="PF03981"/>
    </source>
</evidence>
<dbReference type="GO" id="GO:0034551">
    <property type="term" value="P:mitochondrial respiratory chain complex III assembly"/>
    <property type="evidence" value="ECO:0007669"/>
    <property type="project" value="TreeGrafter"/>
</dbReference>
<evidence type="ECO:0000313" key="4">
    <source>
        <dbReference type="Proteomes" id="UP001271007"/>
    </source>
</evidence>
<organism evidence="3 4">
    <name type="scientific">Extremus antarcticus</name>
    <dbReference type="NCBI Taxonomy" id="702011"/>
    <lineage>
        <taxon>Eukaryota</taxon>
        <taxon>Fungi</taxon>
        <taxon>Dikarya</taxon>
        <taxon>Ascomycota</taxon>
        <taxon>Pezizomycotina</taxon>
        <taxon>Dothideomycetes</taxon>
        <taxon>Dothideomycetidae</taxon>
        <taxon>Mycosphaerellales</taxon>
        <taxon>Extremaceae</taxon>
        <taxon>Extremus</taxon>
    </lineage>
</organism>
<evidence type="ECO:0000256" key="1">
    <source>
        <dbReference type="ARBA" id="ARBA00006407"/>
    </source>
</evidence>
<comment type="similarity">
    <text evidence="1">Belongs to the CBP3 family.</text>
</comment>
<dbReference type="Proteomes" id="UP001271007">
    <property type="component" value="Unassembled WGS sequence"/>
</dbReference>
<dbReference type="InterPro" id="IPR007129">
    <property type="entry name" value="Ubiqinol_cyt_c_chaperone_CPB3"/>
</dbReference>
<comment type="caution">
    <text evidence="3">The sequence shown here is derived from an EMBL/GenBank/DDBJ whole genome shotgun (WGS) entry which is preliminary data.</text>
</comment>